<protein>
    <submittedName>
        <fullName evidence="1">Uncharacterized protein</fullName>
    </submittedName>
</protein>
<gene>
    <name evidence="1" type="ORF">O6H91_07G005800</name>
</gene>
<evidence type="ECO:0000313" key="2">
    <source>
        <dbReference type="Proteomes" id="UP001162992"/>
    </source>
</evidence>
<dbReference type="EMBL" id="CM055098">
    <property type="protein sequence ID" value="KAJ7548283.1"/>
    <property type="molecule type" value="Genomic_DNA"/>
</dbReference>
<comment type="caution">
    <text evidence="1">The sequence shown here is derived from an EMBL/GenBank/DDBJ whole genome shotgun (WGS) entry which is preliminary data.</text>
</comment>
<evidence type="ECO:0000313" key="1">
    <source>
        <dbReference type="EMBL" id="KAJ7548283.1"/>
    </source>
</evidence>
<name>A0ACC2D1Z4_DIPCM</name>
<organism evidence="1 2">
    <name type="scientific">Diphasiastrum complanatum</name>
    <name type="common">Issler's clubmoss</name>
    <name type="synonym">Lycopodium complanatum</name>
    <dbReference type="NCBI Taxonomy" id="34168"/>
    <lineage>
        <taxon>Eukaryota</taxon>
        <taxon>Viridiplantae</taxon>
        <taxon>Streptophyta</taxon>
        <taxon>Embryophyta</taxon>
        <taxon>Tracheophyta</taxon>
        <taxon>Lycopodiopsida</taxon>
        <taxon>Lycopodiales</taxon>
        <taxon>Lycopodiaceae</taxon>
        <taxon>Lycopodioideae</taxon>
        <taxon>Diphasiastrum</taxon>
    </lineage>
</organism>
<accession>A0ACC2D1Z4</accession>
<reference evidence="2" key="1">
    <citation type="journal article" date="2024" name="Proc. Natl. Acad. Sci. U.S.A.">
        <title>Extraordinary preservation of gene collinearity over three hundred million years revealed in homosporous lycophytes.</title>
        <authorList>
            <person name="Li C."/>
            <person name="Wickell D."/>
            <person name="Kuo L.Y."/>
            <person name="Chen X."/>
            <person name="Nie B."/>
            <person name="Liao X."/>
            <person name="Peng D."/>
            <person name="Ji J."/>
            <person name="Jenkins J."/>
            <person name="Williams M."/>
            <person name="Shu S."/>
            <person name="Plott C."/>
            <person name="Barry K."/>
            <person name="Rajasekar S."/>
            <person name="Grimwood J."/>
            <person name="Han X."/>
            <person name="Sun S."/>
            <person name="Hou Z."/>
            <person name="He W."/>
            <person name="Dai G."/>
            <person name="Sun C."/>
            <person name="Schmutz J."/>
            <person name="Leebens-Mack J.H."/>
            <person name="Li F.W."/>
            <person name="Wang L."/>
        </authorList>
    </citation>
    <scope>NUCLEOTIDE SEQUENCE [LARGE SCALE GENOMIC DNA]</scope>
    <source>
        <strain evidence="2">cv. PW_Plant_1</strain>
    </source>
</reference>
<keyword evidence="2" id="KW-1185">Reference proteome</keyword>
<dbReference type="Proteomes" id="UP001162992">
    <property type="component" value="Chromosome 7"/>
</dbReference>
<proteinExistence type="predicted"/>
<sequence length="386" mass="44276">MAGDAGGDAVLPPFLASQLQYLSLHSPLPLRVENCRKGYQGQGFVDRFSILVPCCLDHIKWNVVYNSQHPWWPPDVIFGIDDGHFQPLAANDDQGSSHSAWAILRDWNIKDPARLLRLILNLRALYLQHQRKRVEEVDDPQLRFEISTIGAMEVDLEMCLIAEPDDAKEVHFAIPLKDVDLSQLRSEAQIAASMYQLTISLQVKFPVQRGKPQSSVPQLKLITSTELKEVLDTDDMKLPVWAIHMCLMEYIPMLQETLRSQVQDACTSINLRRAFMESLSLYFGRPIEADTIFCRKITVVASNGVFTFLVHFSVPIQFPKQQPTLTLQSSQHFDSRGRPILSRPYSDYPWSPRWDQTQMSQRIFDFVTDECITFKKYCSEVLLHHT</sequence>